<feature type="transmembrane region" description="Helical" evidence="8">
    <location>
        <begin position="12"/>
        <end position="31"/>
    </location>
</feature>
<dbReference type="Pfam" id="PF01925">
    <property type="entry name" value="TauE"/>
    <property type="match status" value="1"/>
</dbReference>
<feature type="transmembrane region" description="Helical" evidence="8">
    <location>
        <begin position="240"/>
        <end position="258"/>
    </location>
</feature>
<evidence type="ECO:0000256" key="7">
    <source>
        <dbReference type="ARBA" id="ARBA00023136"/>
    </source>
</evidence>
<evidence type="ECO:0000313" key="9">
    <source>
        <dbReference type="EMBL" id="THG37814.1"/>
    </source>
</evidence>
<evidence type="ECO:0000313" key="10">
    <source>
        <dbReference type="Proteomes" id="UP000308038"/>
    </source>
</evidence>
<comment type="caution">
    <text evidence="9">The sequence shown here is derived from an EMBL/GenBank/DDBJ whole genome shotgun (WGS) entry which is preliminary data.</text>
</comment>
<dbReference type="EMBL" id="SSTI01000014">
    <property type="protein sequence ID" value="THG37814.1"/>
    <property type="molecule type" value="Genomic_DNA"/>
</dbReference>
<keyword evidence="4 8" id="KW-1003">Cell membrane</keyword>
<evidence type="ECO:0000256" key="6">
    <source>
        <dbReference type="ARBA" id="ARBA00022989"/>
    </source>
</evidence>
<evidence type="ECO:0000256" key="3">
    <source>
        <dbReference type="ARBA" id="ARBA00022448"/>
    </source>
</evidence>
<feature type="transmembrane region" description="Helical" evidence="8">
    <location>
        <begin position="51"/>
        <end position="71"/>
    </location>
</feature>
<dbReference type="PANTHER" id="PTHR30269:SF0">
    <property type="entry name" value="MEMBRANE TRANSPORTER PROTEIN YFCA-RELATED"/>
    <property type="match status" value="1"/>
</dbReference>
<keyword evidence="10" id="KW-1185">Reference proteome</keyword>
<keyword evidence="5 8" id="KW-0812">Transmembrane</keyword>
<reference evidence="9 10" key="1">
    <citation type="submission" date="2019-04" db="EMBL/GenBank/DDBJ databases">
        <title>Microbes associate with the intestines of laboratory mice.</title>
        <authorList>
            <person name="Navarre W."/>
            <person name="Wong E."/>
            <person name="Huang K.C."/>
            <person name="Tropini C."/>
            <person name="Ng K."/>
            <person name="Yu B."/>
        </authorList>
    </citation>
    <scope>NUCLEOTIDE SEQUENCE [LARGE SCALE GENOMIC DNA]</scope>
    <source>
        <strain evidence="9 10">NM83_B4-11</strain>
    </source>
</reference>
<accession>A0ABY2QGI9</accession>
<evidence type="ECO:0000256" key="8">
    <source>
        <dbReference type="RuleBase" id="RU363041"/>
    </source>
</evidence>
<dbReference type="InterPro" id="IPR002781">
    <property type="entry name" value="TM_pro_TauE-like"/>
</dbReference>
<feature type="transmembrane region" description="Helical" evidence="8">
    <location>
        <begin position="215"/>
        <end position="233"/>
    </location>
</feature>
<gene>
    <name evidence="9" type="ORF">E5988_15395</name>
</gene>
<proteinExistence type="inferred from homology"/>
<evidence type="ECO:0000256" key="5">
    <source>
        <dbReference type="ARBA" id="ARBA00022692"/>
    </source>
</evidence>
<dbReference type="PANTHER" id="PTHR30269">
    <property type="entry name" value="TRANSMEMBRANE PROTEIN YFCA"/>
    <property type="match status" value="1"/>
</dbReference>
<sequence length="259" mass="26750">MRGKEPRVPDLAIIALVTGAGFLGGAMNALAGGGSFATMPALLAIGLPANIANSTSNFAVLPGAAMSSWSFRHERTPLGGVDLRVLGWVTFVAGLVGSMLLVLTPATTFDVIVPWLVLYAFVVLAIGKRASVWLAQRVTIGGRTLIAAQALLGIYGGYFGGGVGLMMTATYGLLAGMDPRAMFAPRTLMLAVANAAAAIVFVATGMIHWGSAVPMLIGALVGGWAGAVIGKMLPGAVIRWWTLLLSGATTIVFFWRAYG</sequence>
<organism evidence="9 10">
    <name type="scientific">Sphingomonas olei</name>
    <dbReference type="NCBI Taxonomy" id="1886787"/>
    <lineage>
        <taxon>Bacteria</taxon>
        <taxon>Pseudomonadati</taxon>
        <taxon>Pseudomonadota</taxon>
        <taxon>Alphaproteobacteria</taxon>
        <taxon>Sphingomonadales</taxon>
        <taxon>Sphingomonadaceae</taxon>
        <taxon>Sphingomonas</taxon>
    </lineage>
</organism>
<feature type="transmembrane region" description="Helical" evidence="8">
    <location>
        <begin position="109"/>
        <end position="127"/>
    </location>
</feature>
<keyword evidence="7 8" id="KW-0472">Membrane</keyword>
<dbReference type="InterPro" id="IPR052017">
    <property type="entry name" value="TSUP"/>
</dbReference>
<feature type="transmembrane region" description="Helical" evidence="8">
    <location>
        <begin position="83"/>
        <end position="103"/>
    </location>
</feature>
<keyword evidence="3" id="KW-0813">Transport</keyword>
<comment type="subcellular location">
    <subcellularLocation>
        <location evidence="1 8">Cell membrane</location>
        <topology evidence="1 8">Multi-pass membrane protein</topology>
    </subcellularLocation>
</comment>
<name>A0ABY2QGI9_9SPHN</name>
<evidence type="ECO:0000256" key="2">
    <source>
        <dbReference type="ARBA" id="ARBA00009142"/>
    </source>
</evidence>
<evidence type="ECO:0000256" key="4">
    <source>
        <dbReference type="ARBA" id="ARBA00022475"/>
    </source>
</evidence>
<protein>
    <recommendedName>
        <fullName evidence="8">Probable membrane transporter protein</fullName>
    </recommendedName>
</protein>
<feature type="transmembrane region" description="Helical" evidence="8">
    <location>
        <begin position="188"/>
        <end position="209"/>
    </location>
</feature>
<keyword evidence="6 8" id="KW-1133">Transmembrane helix</keyword>
<dbReference type="Proteomes" id="UP000308038">
    <property type="component" value="Unassembled WGS sequence"/>
</dbReference>
<comment type="similarity">
    <text evidence="2 8">Belongs to the 4-toluene sulfonate uptake permease (TSUP) (TC 2.A.102) family.</text>
</comment>
<evidence type="ECO:0000256" key="1">
    <source>
        <dbReference type="ARBA" id="ARBA00004651"/>
    </source>
</evidence>